<dbReference type="Gene3D" id="1.25.40.190">
    <property type="entry name" value="Actin-related protein 2/3 complex subunit 5"/>
    <property type="match status" value="1"/>
</dbReference>
<comment type="similarity">
    <text evidence="2 5">Belongs to the ARPC5 family.</text>
</comment>
<comment type="subcellular location">
    <subcellularLocation>
        <location evidence="1">Cytoplasm</location>
        <location evidence="1">Cytoskeleton</location>
    </subcellularLocation>
</comment>
<dbReference type="SUPFAM" id="SSF69103">
    <property type="entry name" value="Arp2/3 complex 16 kDa subunit ARPC5"/>
    <property type="match status" value="1"/>
</dbReference>
<dbReference type="STRING" id="765915.A0A1Y2HCK8"/>
<dbReference type="InterPro" id="IPR036743">
    <property type="entry name" value="ARPC5_sf"/>
</dbReference>
<dbReference type="Proteomes" id="UP000193411">
    <property type="component" value="Unassembled WGS sequence"/>
</dbReference>
<evidence type="ECO:0000256" key="3">
    <source>
        <dbReference type="ARBA" id="ARBA00022490"/>
    </source>
</evidence>
<evidence type="ECO:0000256" key="4">
    <source>
        <dbReference type="ARBA" id="ARBA00023212"/>
    </source>
</evidence>
<evidence type="ECO:0000256" key="2">
    <source>
        <dbReference type="ARBA" id="ARBA00006084"/>
    </source>
</evidence>
<evidence type="ECO:0000256" key="1">
    <source>
        <dbReference type="ARBA" id="ARBA00004245"/>
    </source>
</evidence>
<dbReference type="GO" id="GO:0034314">
    <property type="term" value="P:Arp2/3 complex-mediated actin nucleation"/>
    <property type="evidence" value="ECO:0007669"/>
    <property type="project" value="InterPro"/>
</dbReference>
<evidence type="ECO:0000313" key="6">
    <source>
        <dbReference type="EMBL" id="ORZ32327.1"/>
    </source>
</evidence>
<accession>A0A1Y2HCK8</accession>
<keyword evidence="7" id="KW-1185">Reference proteome</keyword>
<gene>
    <name evidence="6" type="ORF">BCR44DRAFT_1440557</name>
</gene>
<evidence type="ECO:0000313" key="7">
    <source>
        <dbReference type="Proteomes" id="UP000193411"/>
    </source>
</evidence>
<dbReference type="Pfam" id="PF04699">
    <property type="entry name" value="P16-Arc"/>
    <property type="match status" value="1"/>
</dbReference>
<keyword evidence="4 5" id="KW-0206">Cytoskeleton</keyword>
<dbReference type="PANTHER" id="PTHR12644">
    <property type="entry name" value="ARP2/3 COMPLEX 16 KD SUBUNIT P16-ARC"/>
    <property type="match status" value="1"/>
</dbReference>
<dbReference type="InterPro" id="IPR006789">
    <property type="entry name" value="ARPC5"/>
</dbReference>
<keyword evidence="3" id="KW-0963">Cytoplasm</keyword>
<evidence type="ECO:0000256" key="5">
    <source>
        <dbReference type="RuleBase" id="RU004301"/>
    </source>
</evidence>
<dbReference type="OrthoDB" id="429520at2759"/>
<sequence>MSHRKLDDAAQARAAEVSSLLARGDLSAALRRALQGTQPYGPTANPAITPFKEMSTKSVVDVLTTARSTDVPTLISQLQPAELDLLFKYLTEVAGVGAIVRVMADKRVI</sequence>
<comment type="function">
    <text evidence="5">Functions as component of the Arp2/3 complex which is involved in regulation of actin polymerization and together with an activating nucleation-promoting factor (NPF) mediates the formation of branched actin networks. Arp2/3 complex plays a critical role in the control of cell morphogenesis via the modulation of cell polarity development.</text>
</comment>
<proteinExistence type="inferred from homology"/>
<dbReference type="AlphaFoldDB" id="A0A1Y2HCK8"/>
<reference evidence="6 7" key="1">
    <citation type="submission" date="2016-07" db="EMBL/GenBank/DDBJ databases">
        <title>Pervasive Adenine N6-methylation of Active Genes in Fungi.</title>
        <authorList>
            <consortium name="DOE Joint Genome Institute"/>
            <person name="Mondo S.J."/>
            <person name="Dannebaum R.O."/>
            <person name="Kuo R.C."/>
            <person name="Labutti K."/>
            <person name="Haridas S."/>
            <person name="Kuo A."/>
            <person name="Salamov A."/>
            <person name="Ahrendt S.R."/>
            <person name="Lipzen A."/>
            <person name="Sullivan W."/>
            <person name="Andreopoulos W.B."/>
            <person name="Clum A."/>
            <person name="Lindquist E."/>
            <person name="Daum C."/>
            <person name="Ramamoorthy G.K."/>
            <person name="Gryganskyi A."/>
            <person name="Culley D."/>
            <person name="Magnuson J.K."/>
            <person name="James T.Y."/>
            <person name="O'Malley M.A."/>
            <person name="Stajich J.E."/>
            <person name="Spatafora J.W."/>
            <person name="Visel A."/>
            <person name="Grigoriev I.V."/>
        </authorList>
    </citation>
    <scope>NUCLEOTIDE SEQUENCE [LARGE SCALE GENOMIC DNA]</scope>
    <source>
        <strain evidence="6 7">PL171</strain>
    </source>
</reference>
<dbReference type="GO" id="GO:0030833">
    <property type="term" value="P:regulation of actin filament polymerization"/>
    <property type="evidence" value="ECO:0007669"/>
    <property type="project" value="InterPro"/>
</dbReference>
<protein>
    <recommendedName>
        <fullName evidence="5">Actin-related protein 2/3 complex subunit 5</fullName>
    </recommendedName>
</protein>
<dbReference type="GO" id="GO:0005885">
    <property type="term" value="C:Arp2/3 protein complex"/>
    <property type="evidence" value="ECO:0007669"/>
    <property type="project" value="InterPro"/>
</dbReference>
<organism evidence="6 7">
    <name type="scientific">Catenaria anguillulae PL171</name>
    <dbReference type="NCBI Taxonomy" id="765915"/>
    <lineage>
        <taxon>Eukaryota</taxon>
        <taxon>Fungi</taxon>
        <taxon>Fungi incertae sedis</taxon>
        <taxon>Blastocladiomycota</taxon>
        <taxon>Blastocladiomycetes</taxon>
        <taxon>Blastocladiales</taxon>
        <taxon>Catenariaceae</taxon>
        <taxon>Catenaria</taxon>
    </lineage>
</organism>
<comment type="caution">
    <text evidence="6">The sequence shown here is derived from an EMBL/GenBank/DDBJ whole genome shotgun (WGS) entry which is preliminary data.</text>
</comment>
<dbReference type="EMBL" id="MCFL01000048">
    <property type="protein sequence ID" value="ORZ32327.1"/>
    <property type="molecule type" value="Genomic_DNA"/>
</dbReference>
<name>A0A1Y2HCK8_9FUNG</name>